<keyword evidence="2" id="KW-0119">Carbohydrate metabolism</keyword>
<evidence type="ECO:0000259" key="6">
    <source>
        <dbReference type="Pfam" id="PF02782"/>
    </source>
</evidence>
<sequence>MPTTPPTALGIDVGTTNTKVALVDLAEPRVLAVASARTPAPADAADVLAGLVARVLRSTSHPGGHVSSGVVPCAVGVASMAETGVPVGPDGRPRGDWLRWDGQRAGAEADLLAARLGRADLFAATGVRVSAKVPLATWEWLRTHRPDDLHGGAGRWAGAADLVGMLLTGRLATDHTLAGRTGGYRLGRPGDLPTAFDADLLGAVGLTPAHVPDVLVPGEPLGVVLDGPFTAAGLRAGTPVVVAGHDHPVGTWAAGVRRPGQAADSVGTAEAVCTVLAVDPVPGPVAAAGMSLVRTVSGAHAALLAGSSSAGAAVAWWLESHGTADVDALMADVAALGDAPLDTLVLPYVRGRQTPAPDPDATPQVVGDLDGRSAAEGAFALLAGLALQARWMLDEQRRLAGADAATSVAVLGGPMSANAAWLRLKARVSPSPLRLVAEAEPVAAGAALLAAERSGLGGGSVAVLPSSPVPGRPDGAASDVEHALSRFVAAARGGGRGGRDRSGTP</sequence>
<evidence type="ECO:0000259" key="5">
    <source>
        <dbReference type="Pfam" id="PF00370"/>
    </source>
</evidence>
<feature type="domain" description="Carbohydrate kinase FGGY N-terminal" evidence="5">
    <location>
        <begin position="8"/>
        <end position="248"/>
    </location>
</feature>
<organism evidence="7 8">
    <name type="scientific">Cellulomonas biazotea</name>
    <dbReference type="NCBI Taxonomy" id="1709"/>
    <lineage>
        <taxon>Bacteria</taxon>
        <taxon>Bacillati</taxon>
        <taxon>Actinomycetota</taxon>
        <taxon>Actinomycetes</taxon>
        <taxon>Micrococcales</taxon>
        <taxon>Cellulomonadaceae</taxon>
        <taxon>Cellulomonas</taxon>
    </lineage>
</organism>
<reference evidence="7 8" key="1">
    <citation type="submission" date="2019-01" db="EMBL/GenBank/DDBJ databases">
        <title>Draft genome sequence of Cellulomonas takizawaensis strain TKZ-21.</title>
        <authorList>
            <person name="Yamamura H."/>
            <person name="Hayashi T."/>
            <person name="Hamada M."/>
            <person name="Serisawa Y."/>
            <person name="Matsuyama K."/>
            <person name="Nakagawa Y."/>
            <person name="Otoguro M."/>
            <person name="Yanagida F."/>
            <person name="Hayakawa M."/>
        </authorList>
    </citation>
    <scope>NUCLEOTIDE SEQUENCE [LARGE SCALE GENOMIC DNA]</scope>
    <source>
        <strain evidence="7 8">NBRC12680</strain>
    </source>
</reference>
<dbReference type="GO" id="GO:0042732">
    <property type="term" value="P:D-xylose metabolic process"/>
    <property type="evidence" value="ECO:0007669"/>
    <property type="project" value="UniProtKB-KW"/>
</dbReference>
<dbReference type="Gene3D" id="3.30.420.40">
    <property type="match status" value="2"/>
</dbReference>
<keyword evidence="4 7" id="KW-0418">Kinase</keyword>
<keyword evidence="8" id="KW-1185">Reference proteome</keyword>
<dbReference type="SUPFAM" id="SSF53067">
    <property type="entry name" value="Actin-like ATPase domain"/>
    <property type="match status" value="2"/>
</dbReference>
<dbReference type="EMBL" id="BIMR01000007">
    <property type="protein sequence ID" value="GCE75025.1"/>
    <property type="molecule type" value="Genomic_DNA"/>
</dbReference>
<dbReference type="OrthoDB" id="9782710at2"/>
<evidence type="ECO:0000313" key="8">
    <source>
        <dbReference type="Proteomes" id="UP000289954"/>
    </source>
</evidence>
<evidence type="ECO:0000256" key="4">
    <source>
        <dbReference type="ARBA" id="ARBA00022777"/>
    </source>
</evidence>
<dbReference type="CDD" id="cd07773">
    <property type="entry name" value="ASKHA_NBD_FGGY_FK"/>
    <property type="match status" value="1"/>
</dbReference>
<dbReference type="InterPro" id="IPR000577">
    <property type="entry name" value="Carb_kinase_FGGY"/>
</dbReference>
<comment type="similarity">
    <text evidence="1">Belongs to the FGGY kinase family.</text>
</comment>
<evidence type="ECO:0000256" key="1">
    <source>
        <dbReference type="ARBA" id="ARBA00009156"/>
    </source>
</evidence>
<protein>
    <submittedName>
        <fullName evidence="7">Carbohydrate kinase</fullName>
    </submittedName>
</protein>
<dbReference type="PANTHER" id="PTHR43095">
    <property type="entry name" value="SUGAR KINASE"/>
    <property type="match status" value="1"/>
</dbReference>
<dbReference type="GO" id="GO:0016301">
    <property type="term" value="F:kinase activity"/>
    <property type="evidence" value="ECO:0007669"/>
    <property type="project" value="UniProtKB-KW"/>
</dbReference>
<dbReference type="InterPro" id="IPR018484">
    <property type="entry name" value="FGGY_N"/>
</dbReference>
<dbReference type="PANTHER" id="PTHR43095:SF5">
    <property type="entry name" value="XYLULOSE KINASE"/>
    <property type="match status" value="1"/>
</dbReference>
<dbReference type="InterPro" id="IPR018485">
    <property type="entry name" value="FGGY_C"/>
</dbReference>
<dbReference type="InterPro" id="IPR043129">
    <property type="entry name" value="ATPase_NBD"/>
</dbReference>
<dbReference type="Pfam" id="PF02782">
    <property type="entry name" value="FGGY_C"/>
    <property type="match status" value="1"/>
</dbReference>
<accession>A0A402DLN0</accession>
<comment type="caution">
    <text evidence="7">The sequence shown here is derived from an EMBL/GenBank/DDBJ whole genome shotgun (WGS) entry which is preliminary data.</text>
</comment>
<keyword evidence="2" id="KW-0859">Xylose metabolism</keyword>
<dbReference type="Proteomes" id="UP000289954">
    <property type="component" value="Unassembled WGS sequence"/>
</dbReference>
<keyword evidence="3" id="KW-0808">Transferase</keyword>
<evidence type="ECO:0000256" key="2">
    <source>
        <dbReference type="ARBA" id="ARBA00022629"/>
    </source>
</evidence>
<name>A0A402DLN0_9CELL</name>
<evidence type="ECO:0000313" key="7">
    <source>
        <dbReference type="EMBL" id="GCE75025.1"/>
    </source>
</evidence>
<proteinExistence type="inferred from homology"/>
<dbReference type="RefSeq" id="WP_130779655.1">
    <property type="nucleotide sequence ID" value="NZ_BIMR01000007.1"/>
</dbReference>
<feature type="domain" description="Carbohydrate kinase FGGY C-terminal" evidence="6">
    <location>
        <begin position="272"/>
        <end position="451"/>
    </location>
</feature>
<evidence type="ECO:0000256" key="3">
    <source>
        <dbReference type="ARBA" id="ARBA00022679"/>
    </source>
</evidence>
<dbReference type="PIRSF" id="PIRSF000538">
    <property type="entry name" value="GlpK"/>
    <property type="match status" value="1"/>
</dbReference>
<dbReference type="AlphaFoldDB" id="A0A402DLN0"/>
<gene>
    <name evidence="7" type="ORF">CBZ_00810</name>
</gene>
<dbReference type="InterPro" id="IPR050406">
    <property type="entry name" value="FGGY_Carb_Kinase"/>
</dbReference>
<dbReference type="Pfam" id="PF00370">
    <property type="entry name" value="FGGY_N"/>
    <property type="match status" value="1"/>
</dbReference>